<dbReference type="Gene3D" id="3.40.50.720">
    <property type="entry name" value="NAD(P)-binding Rossmann-like Domain"/>
    <property type="match status" value="1"/>
</dbReference>
<dbReference type="PANTHER" id="PTHR42748:SF3">
    <property type="entry name" value="BLL4366 PROTEIN"/>
    <property type="match status" value="1"/>
</dbReference>
<evidence type="ECO:0000313" key="3">
    <source>
        <dbReference type="EMBL" id="RFZ91176.1"/>
    </source>
</evidence>
<dbReference type="PANTHER" id="PTHR42748">
    <property type="entry name" value="NITROGEN METABOLITE REPRESSION PROTEIN NMRA FAMILY MEMBER"/>
    <property type="match status" value="1"/>
</dbReference>
<comment type="caution">
    <text evidence="3">The sequence shown here is derived from an EMBL/GenBank/DDBJ whole genome shotgun (WGS) entry which is preliminary data.</text>
</comment>
<dbReference type="InterPro" id="IPR051164">
    <property type="entry name" value="NmrA-like_oxidored"/>
</dbReference>
<name>A0A372NQG6_9SPHI</name>
<evidence type="ECO:0000256" key="1">
    <source>
        <dbReference type="ARBA" id="ARBA00022857"/>
    </source>
</evidence>
<gene>
    <name evidence="3" type="ORF">D0C36_19745</name>
</gene>
<dbReference type="RefSeq" id="WP_117393381.1">
    <property type="nucleotide sequence ID" value="NZ_QWDC01000003.1"/>
</dbReference>
<dbReference type="InterPro" id="IPR016040">
    <property type="entry name" value="NAD(P)-bd_dom"/>
</dbReference>
<organism evidence="3 4">
    <name type="scientific">Mucilaginibacter conchicola</name>
    <dbReference type="NCBI Taxonomy" id="2303333"/>
    <lineage>
        <taxon>Bacteria</taxon>
        <taxon>Pseudomonadati</taxon>
        <taxon>Bacteroidota</taxon>
        <taxon>Sphingobacteriia</taxon>
        <taxon>Sphingobacteriales</taxon>
        <taxon>Sphingobacteriaceae</taxon>
        <taxon>Mucilaginibacter</taxon>
    </lineage>
</organism>
<keyword evidence="1" id="KW-0521">NADP</keyword>
<dbReference type="OrthoDB" id="9771302at2"/>
<accession>A0A372NQG6</accession>
<dbReference type="Proteomes" id="UP000264217">
    <property type="component" value="Unassembled WGS sequence"/>
</dbReference>
<dbReference type="Pfam" id="PF13460">
    <property type="entry name" value="NAD_binding_10"/>
    <property type="match status" value="1"/>
</dbReference>
<dbReference type="AlphaFoldDB" id="A0A372NQG6"/>
<protein>
    <submittedName>
        <fullName evidence="3">NAD-dependent epimerase/dehydratase family protein</fullName>
    </submittedName>
</protein>
<keyword evidence="4" id="KW-1185">Reference proteome</keyword>
<dbReference type="InterPro" id="IPR036291">
    <property type="entry name" value="NAD(P)-bd_dom_sf"/>
</dbReference>
<evidence type="ECO:0000259" key="2">
    <source>
        <dbReference type="Pfam" id="PF13460"/>
    </source>
</evidence>
<dbReference type="EMBL" id="QWDC01000003">
    <property type="protein sequence ID" value="RFZ91176.1"/>
    <property type="molecule type" value="Genomic_DNA"/>
</dbReference>
<proteinExistence type="predicted"/>
<sequence length="249" mass="26364">MKILIIGATGLIGSKVAQKLQSLGHSVVAGSSSKGINALTGDGLEEALKETDVLIDLINSPSFEEGPAVEFFSRTGNNLVAAAKAAGIKHYVILSIVGTDIMQNIGYMKAKKVQEDLVKGSGIPYTIIRSAQFHEFVPVIADIATQENRVHVSTLDFQPIAAEDVADFVTGLSVQSPSNSIVDIAGPERKAMSTFVKDYLSARKDARVLVPNDRREYIGIAVPQSALVPVNGAKLGGITFADWISGQSA</sequence>
<reference evidence="3 4" key="1">
    <citation type="submission" date="2018-08" db="EMBL/GenBank/DDBJ databases">
        <title>Mucilaginibacter sp. MYSH2.</title>
        <authorList>
            <person name="Seo T."/>
        </authorList>
    </citation>
    <scope>NUCLEOTIDE SEQUENCE [LARGE SCALE GENOMIC DNA]</scope>
    <source>
        <strain evidence="3 4">MYSH2</strain>
    </source>
</reference>
<feature type="domain" description="NAD(P)-binding" evidence="2">
    <location>
        <begin position="7"/>
        <end position="170"/>
    </location>
</feature>
<evidence type="ECO:0000313" key="4">
    <source>
        <dbReference type="Proteomes" id="UP000264217"/>
    </source>
</evidence>
<dbReference type="SUPFAM" id="SSF51735">
    <property type="entry name" value="NAD(P)-binding Rossmann-fold domains"/>
    <property type="match status" value="1"/>
</dbReference>